<comment type="caution">
    <text evidence="2">The sequence shown here is derived from an EMBL/GenBank/DDBJ whole genome shotgun (WGS) entry which is preliminary data.</text>
</comment>
<keyword evidence="3" id="KW-1185">Reference proteome</keyword>
<evidence type="ECO:0000256" key="1">
    <source>
        <dbReference type="SAM" id="MobiDB-lite"/>
    </source>
</evidence>
<reference evidence="2" key="1">
    <citation type="submission" date="2018-05" db="EMBL/GenBank/DDBJ databases">
        <title>Draft genome of Mucuna pruriens seed.</title>
        <authorList>
            <person name="Nnadi N.E."/>
            <person name="Vos R."/>
            <person name="Hasami M.H."/>
            <person name="Devisetty U.K."/>
            <person name="Aguiy J.C."/>
        </authorList>
    </citation>
    <scope>NUCLEOTIDE SEQUENCE [LARGE SCALE GENOMIC DNA]</scope>
    <source>
        <strain evidence="2">JCA_2017</strain>
    </source>
</reference>
<feature type="region of interest" description="Disordered" evidence="1">
    <location>
        <begin position="1"/>
        <end position="101"/>
    </location>
</feature>
<dbReference type="AlphaFoldDB" id="A0A371E7U8"/>
<evidence type="ECO:0000313" key="3">
    <source>
        <dbReference type="Proteomes" id="UP000257109"/>
    </source>
</evidence>
<accession>A0A371E7U8</accession>
<name>A0A371E7U8_MUCPR</name>
<organism evidence="2 3">
    <name type="scientific">Mucuna pruriens</name>
    <name type="common">Velvet bean</name>
    <name type="synonym">Dolichos pruriens</name>
    <dbReference type="NCBI Taxonomy" id="157652"/>
    <lineage>
        <taxon>Eukaryota</taxon>
        <taxon>Viridiplantae</taxon>
        <taxon>Streptophyta</taxon>
        <taxon>Embryophyta</taxon>
        <taxon>Tracheophyta</taxon>
        <taxon>Spermatophyta</taxon>
        <taxon>Magnoliopsida</taxon>
        <taxon>eudicotyledons</taxon>
        <taxon>Gunneridae</taxon>
        <taxon>Pentapetalae</taxon>
        <taxon>rosids</taxon>
        <taxon>fabids</taxon>
        <taxon>Fabales</taxon>
        <taxon>Fabaceae</taxon>
        <taxon>Papilionoideae</taxon>
        <taxon>50 kb inversion clade</taxon>
        <taxon>NPAAA clade</taxon>
        <taxon>indigoferoid/millettioid clade</taxon>
        <taxon>Phaseoleae</taxon>
        <taxon>Mucuna</taxon>
    </lineage>
</organism>
<protein>
    <submittedName>
        <fullName evidence="2">Uncharacterized protein</fullName>
    </submittedName>
</protein>
<proteinExistence type="predicted"/>
<evidence type="ECO:0000313" key="2">
    <source>
        <dbReference type="EMBL" id="RDX62101.1"/>
    </source>
</evidence>
<dbReference type="Proteomes" id="UP000257109">
    <property type="component" value="Unassembled WGS sequence"/>
</dbReference>
<dbReference type="EMBL" id="QJKJ01015689">
    <property type="protein sequence ID" value="RDX62101.1"/>
    <property type="molecule type" value="Genomic_DNA"/>
</dbReference>
<feature type="non-terminal residue" evidence="2">
    <location>
        <position position="1"/>
    </location>
</feature>
<gene>
    <name evidence="2" type="ORF">CR513_59602</name>
</gene>
<sequence length="151" mass="16651">MESKFEALEQQNQNLKGEPNQVGCPALANQNAARNEQAGYAARPPPHNVRDRPYGMRHGWNTENPANEEQEQHNVVNNGPVFNASSGADPNTKEDPGAQHQTLGNAAPFVIHRQSLEERLRAIEGRDKYSLEVVDLCLVLDVGLSADFKTP</sequence>